<dbReference type="AlphaFoldDB" id="A0ABD0QPZ1"/>
<comment type="similarity">
    <text evidence="1">Belongs to the TRAFAC class myosin-kinesin ATPase superfamily. Myosin family.</text>
</comment>
<feature type="non-terminal residue" evidence="3">
    <location>
        <position position="56"/>
    </location>
</feature>
<gene>
    <name evidence="3" type="ORF">M9458_015394</name>
</gene>
<evidence type="ECO:0000313" key="3">
    <source>
        <dbReference type="EMBL" id="KAL0188295.1"/>
    </source>
</evidence>
<dbReference type="Gene3D" id="1.20.58.530">
    <property type="match status" value="1"/>
</dbReference>
<sequence length="56" mass="6347">NPPGIMSILDDVCATMHAKGEGADQTMLQKLRMQINNHEHFNSWNQGFIIHHYAGK</sequence>
<comment type="caution">
    <text evidence="1">Lacks conserved residue(s) required for the propagation of feature annotation.</text>
</comment>
<comment type="caution">
    <text evidence="3">The sequence shown here is derived from an EMBL/GenBank/DDBJ whole genome shotgun (WGS) entry which is preliminary data.</text>
</comment>
<evidence type="ECO:0000313" key="4">
    <source>
        <dbReference type="Proteomes" id="UP001529510"/>
    </source>
</evidence>
<dbReference type="EMBL" id="JAMKFB020000007">
    <property type="protein sequence ID" value="KAL0188295.1"/>
    <property type="molecule type" value="Genomic_DNA"/>
</dbReference>
<organism evidence="3 4">
    <name type="scientific">Cirrhinus mrigala</name>
    <name type="common">Mrigala</name>
    <dbReference type="NCBI Taxonomy" id="683832"/>
    <lineage>
        <taxon>Eukaryota</taxon>
        <taxon>Metazoa</taxon>
        <taxon>Chordata</taxon>
        <taxon>Craniata</taxon>
        <taxon>Vertebrata</taxon>
        <taxon>Euteleostomi</taxon>
        <taxon>Actinopterygii</taxon>
        <taxon>Neopterygii</taxon>
        <taxon>Teleostei</taxon>
        <taxon>Ostariophysi</taxon>
        <taxon>Cypriniformes</taxon>
        <taxon>Cyprinidae</taxon>
        <taxon>Labeoninae</taxon>
        <taxon>Labeonini</taxon>
        <taxon>Cirrhinus</taxon>
    </lineage>
</organism>
<keyword evidence="1" id="KW-0505">Motor protein</keyword>
<keyword evidence="1" id="KW-0518">Myosin</keyword>
<dbReference type="PROSITE" id="PS51456">
    <property type="entry name" value="MYOSIN_MOTOR"/>
    <property type="match status" value="1"/>
</dbReference>
<dbReference type="GO" id="GO:0016459">
    <property type="term" value="C:myosin complex"/>
    <property type="evidence" value="ECO:0007669"/>
    <property type="project" value="UniProtKB-KW"/>
</dbReference>
<reference evidence="3 4" key="1">
    <citation type="submission" date="2024-05" db="EMBL/GenBank/DDBJ databases">
        <title>Genome sequencing and assembly of Indian major carp, Cirrhinus mrigala (Hamilton, 1822).</title>
        <authorList>
            <person name="Mohindra V."/>
            <person name="Chowdhury L.M."/>
            <person name="Lal K."/>
            <person name="Jena J.K."/>
        </authorList>
    </citation>
    <scope>NUCLEOTIDE SEQUENCE [LARGE SCALE GENOMIC DNA]</scope>
    <source>
        <strain evidence="3">CM1030</strain>
        <tissue evidence="3">Blood</tissue>
    </source>
</reference>
<accession>A0ABD0QPZ1</accession>
<name>A0ABD0QPZ1_CIRMR</name>
<evidence type="ECO:0000256" key="1">
    <source>
        <dbReference type="PROSITE-ProRule" id="PRU00782"/>
    </source>
</evidence>
<keyword evidence="1" id="KW-0009">Actin-binding</keyword>
<feature type="non-terminal residue" evidence="3">
    <location>
        <position position="1"/>
    </location>
</feature>
<feature type="domain" description="Myosin motor" evidence="2">
    <location>
        <begin position="1"/>
        <end position="56"/>
    </location>
</feature>
<dbReference type="Proteomes" id="UP001529510">
    <property type="component" value="Unassembled WGS sequence"/>
</dbReference>
<dbReference type="InterPro" id="IPR001609">
    <property type="entry name" value="Myosin_head_motor_dom-like"/>
</dbReference>
<protein>
    <recommendedName>
        <fullName evidence="2">Myosin motor domain-containing protein</fullName>
    </recommendedName>
</protein>
<dbReference type="InterPro" id="IPR027417">
    <property type="entry name" value="P-loop_NTPase"/>
</dbReference>
<keyword evidence="4" id="KW-1185">Reference proteome</keyword>
<dbReference type="Pfam" id="PF00063">
    <property type="entry name" value="Myosin_head"/>
    <property type="match status" value="1"/>
</dbReference>
<dbReference type="GO" id="GO:0003779">
    <property type="term" value="F:actin binding"/>
    <property type="evidence" value="ECO:0007669"/>
    <property type="project" value="UniProtKB-KW"/>
</dbReference>
<proteinExistence type="inferred from homology"/>
<evidence type="ECO:0000259" key="2">
    <source>
        <dbReference type="PROSITE" id="PS51456"/>
    </source>
</evidence>
<dbReference type="SUPFAM" id="SSF52540">
    <property type="entry name" value="P-loop containing nucleoside triphosphate hydrolases"/>
    <property type="match status" value="1"/>
</dbReference>